<evidence type="ECO:0000256" key="1">
    <source>
        <dbReference type="SAM" id="MobiDB-lite"/>
    </source>
</evidence>
<dbReference type="Proteomes" id="UP001596154">
    <property type="component" value="Unassembled WGS sequence"/>
</dbReference>
<evidence type="ECO:0008006" key="4">
    <source>
        <dbReference type="Google" id="ProtNLM"/>
    </source>
</evidence>
<dbReference type="RefSeq" id="WP_381022845.1">
    <property type="nucleotide sequence ID" value="NZ_JBHSNY010000006.1"/>
</dbReference>
<feature type="region of interest" description="Disordered" evidence="1">
    <location>
        <begin position="338"/>
        <end position="364"/>
    </location>
</feature>
<organism evidence="2 3">
    <name type="scientific">Streptomyces bullii</name>
    <dbReference type="NCBI Taxonomy" id="349910"/>
    <lineage>
        <taxon>Bacteria</taxon>
        <taxon>Bacillati</taxon>
        <taxon>Actinomycetota</taxon>
        <taxon>Actinomycetes</taxon>
        <taxon>Kitasatosporales</taxon>
        <taxon>Streptomycetaceae</taxon>
        <taxon>Streptomyces</taxon>
    </lineage>
</organism>
<keyword evidence="3" id="KW-1185">Reference proteome</keyword>
<dbReference type="EMBL" id="JBHSNY010000006">
    <property type="protein sequence ID" value="MFC5635883.1"/>
    <property type="molecule type" value="Genomic_DNA"/>
</dbReference>
<comment type="caution">
    <text evidence="2">The sequence shown here is derived from an EMBL/GenBank/DDBJ whole genome shotgun (WGS) entry which is preliminary data.</text>
</comment>
<protein>
    <recommendedName>
        <fullName evidence="4">LXG domain of WXG superfamily protein</fullName>
    </recommendedName>
</protein>
<evidence type="ECO:0000313" key="3">
    <source>
        <dbReference type="Proteomes" id="UP001596154"/>
    </source>
</evidence>
<gene>
    <name evidence="2" type="ORF">ACFPZJ_19210</name>
</gene>
<feature type="region of interest" description="Disordered" evidence="1">
    <location>
        <begin position="234"/>
        <end position="253"/>
    </location>
</feature>
<accession>A0ABW0URR2</accession>
<sequence>MRADDLIRELGKALEALRWTEKHLTATNEGNAALHCNPKVFYSPLTTQVHQAVLSLERVIADLDESGPVVAEVAQSEPEQQVNAADQVDEIEVRRRNLAHIVEAFDVPADVCGPEAERAYLHQQIYRAIFEAWVAPPSIASPEEHCTKHTDAVMPIVGQLLEQRDRAKAAAGRAYLLADRWQAAHGSSMFLVRAAGAELRDELDDSAECGERLLPALGGIVRGGPCVVRGPHDEHETAAGTKWTRGEARPSPTTRCGEECAEGHTYAGRCEQATGGYLLPHQGRAAADHAFARIRRDPRADDPSYDLVEGDGIGRIVGLLGTLDTTDDDMDDVRQHYAGPGAQPCTKHRGRSERQRYGCNGPNPAEATVTVQFDNSAATFTPRPDGGTAEDGLGEKIDELRSQRNDIAQALREALAAFRRVYDEPTRTTVGYISAPVHPSNFDRWREALAKAPANCLKPGGCSDCPHETGV</sequence>
<proteinExistence type="predicted"/>
<name>A0ABW0URR2_9ACTN</name>
<evidence type="ECO:0000313" key="2">
    <source>
        <dbReference type="EMBL" id="MFC5635883.1"/>
    </source>
</evidence>
<reference evidence="3" key="1">
    <citation type="journal article" date="2019" name="Int. J. Syst. Evol. Microbiol.">
        <title>The Global Catalogue of Microorganisms (GCM) 10K type strain sequencing project: providing services to taxonomists for standard genome sequencing and annotation.</title>
        <authorList>
            <consortium name="The Broad Institute Genomics Platform"/>
            <consortium name="The Broad Institute Genome Sequencing Center for Infectious Disease"/>
            <person name="Wu L."/>
            <person name="Ma J."/>
        </authorList>
    </citation>
    <scope>NUCLEOTIDE SEQUENCE [LARGE SCALE GENOMIC DNA]</scope>
    <source>
        <strain evidence="3">CGMCC 4.7248</strain>
    </source>
</reference>